<accession>B6WV34</accession>
<name>B6WV34_9BACT</name>
<comment type="caution">
    <text evidence="1">The sequence shown here is derived from an EMBL/GenBank/DDBJ whole genome shotgun (WGS) entry which is preliminary data.</text>
</comment>
<dbReference type="EMBL" id="ABXU01000061">
    <property type="protein sequence ID" value="EEB33083.1"/>
    <property type="molecule type" value="Genomic_DNA"/>
</dbReference>
<reference evidence="1 2" key="1">
    <citation type="submission" date="2008-10" db="EMBL/GenBank/DDBJ databases">
        <title>Draft genome sequence of Desulvovibrio piger (ATCC 29098).</title>
        <authorList>
            <person name="Sudarsanam P."/>
            <person name="Ley R."/>
            <person name="Guruge J."/>
            <person name="Turnbaugh P.J."/>
            <person name="Mahowald M."/>
            <person name="Liep D."/>
            <person name="Gordon J."/>
        </authorList>
    </citation>
    <scope>NUCLEOTIDE SEQUENCE [LARGE SCALE GENOMIC DNA]</scope>
    <source>
        <strain evidence="1 2">ATCC 29098</strain>
    </source>
</reference>
<proteinExistence type="predicted"/>
<evidence type="ECO:0000313" key="2">
    <source>
        <dbReference type="Proteomes" id="UP000003676"/>
    </source>
</evidence>
<dbReference type="HOGENOM" id="CLU_3006827_0_0_7"/>
<protein>
    <submittedName>
        <fullName evidence="1">Uncharacterized protein</fullName>
    </submittedName>
</protein>
<reference evidence="1 2" key="2">
    <citation type="submission" date="2008-10" db="EMBL/GenBank/DDBJ databases">
        <authorList>
            <person name="Fulton L."/>
            <person name="Clifton S."/>
            <person name="Fulton B."/>
            <person name="Xu J."/>
            <person name="Minx P."/>
            <person name="Pepin K.H."/>
            <person name="Johnson M."/>
            <person name="Bhonagiri V."/>
            <person name="Nash W.E."/>
            <person name="Mardis E.R."/>
            <person name="Wilson R.K."/>
        </authorList>
    </citation>
    <scope>NUCLEOTIDE SEQUENCE [LARGE SCALE GENOMIC DNA]</scope>
    <source>
        <strain evidence="1 2">ATCC 29098</strain>
    </source>
</reference>
<dbReference type="AlphaFoldDB" id="B6WV34"/>
<dbReference type="Proteomes" id="UP000003676">
    <property type="component" value="Unassembled WGS sequence"/>
</dbReference>
<evidence type="ECO:0000313" key="1">
    <source>
        <dbReference type="EMBL" id="EEB33083.1"/>
    </source>
</evidence>
<organism evidence="1 2">
    <name type="scientific">Desulfovibrio piger ATCC 29098</name>
    <dbReference type="NCBI Taxonomy" id="411464"/>
    <lineage>
        <taxon>Bacteria</taxon>
        <taxon>Pseudomonadati</taxon>
        <taxon>Thermodesulfobacteriota</taxon>
        <taxon>Desulfovibrionia</taxon>
        <taxon>Desulfovibrionales</taxon>
        <taxon>Desulfovibrionaceae</taxon>
        <taxon>Desulfovibrio</taxon>
    </lineage>
</organism>
<gene>
    <name evidence="1" type="ORF">DESPIG_01949</name>
</gene>
<sequence length="56" mass="5878">MAGGQGHNTEKLAAGAAFGLRGAGRCGRIRASKIPHLAAFFTCPHRRQAGGFFITH</sequence>